<dbReference type="EMBL" id="JAESVP010000002">
    <property type="protein sequence ID" value="MBL4927598.1"/>
    <property type="molecule type" value="Genomic_DNA"/>
</dbReference>
<evidence type="ECO:0000313" key="2">
    <source>
        <dbReference type="EMBL" id="MBL4927598.1"/>
    </source>
</evidence>
<feature type="transmembrane region" description="Helical" evidence="1">
    <location>
        <begin position="232"/>
        <end position="250"/>
    </location>
</feature>
<keyword evidence="1" id="KW-0472">Membrane</keyword>
<feature type="transmembrane region" description="Helical" evidence="1">
    <location>
        <begin position="331"/>
        <end position="348"/>
    </location>
</feature>
<feature type="transmembrane region" description="Helical" evidence="1">
    <location>
        <begin position="48"/>
        <end position="65"/>
    </location>
</feature>
<accession>A0A8J7MPY0</accession>
<feature type="transmembrane region" description="Helical" evidence="1">
    <location>
        <begin position="307"/>
        <end position="324"/>
    </location>
</feature>
<evidence type="ECO:0000256" key="1">
    <source>
        <dbReference type="SAM" id="Phobius"/>
    </source>
</evidence>
<dbReference type="AlphaFoldDB" id="A0A8J7MPY0"/>
<evidence type="ECO:0000313" key="3">
    <source>
        <dbReference type="Proteomes" id="UP000619033"/>
    </source>
</evidence>
<keyword evidence="1" id="KW-1133">Transmembrane helix</keyword>
<name>A0A8J7MPY0_9RHOB</name>
<feature type="transmembrane region" description="Helical" evidence="1">
    <location>
        <begin position="271"/>
        <end position="295"/>
    </location>
</feature>
<feature type="transmembrane region" description="Helical" evidence="1">
    <location>
        <begin position="103"/>
        <end position="120"/>
    </location>
</feature>
<sequence>MQHNILRSADERVGFVELFFDLVFVYAITQISHLLLHHFTLLGAVETLLLFLAVWWVWIYTTWVTNRLDPDQTPVRLLLFGLMAAGLFMSMAVPQAFAGRGLVFALAYCGMQIGRTLFVWRAAQGQAVLQRTYLRILVWFLMSAVFWIMGGLADHGARLVFWAIALAIEYTGPAAGYWTPFGGREVSTNWEVRGGHMAERSGLFVIICLGETLLVSGATFSEMDWTLPPTLAFLGAVAGTVGMWWVYFHIGHRRSTHQIEHAADPGRLARLAFTYLPLPIVAGVVLSAVGSELAIAHPDGHSGLPEIVAIVGGVAIFLAGNGFFKWVSAPNFPLSHMIGLGFCAALAAVSPWLVLWQVNALAAVVLFLVAIWESKSWARGAAAEGTA</sequence>
<keyword evidence="1" id="KW-0812">Transmembrane</keyword>
<reference evidence="2" key="1">
    <citation type="submission" date="2021-01" db="EMBL/GenBank/DDBJ databases">
        <title>Genome seq and assembly of Tabrizicola sp. KVB23.</title>
        <authorList>
            <person name="Chhetri G."/>
        </authorList>
    </citation>
    <scope>NUCLEOTIDE SEQUENCE</scope>
    <source>
        <strain evidence="2">KVB23</strain>
    </source>
</reference>
<dbReference type="InterPro" id="IPR010640">
    <property type="entry name" value="Low_temperature_requirement_A"/>
</dbReference>
<keyword evidence="3" id="KW-1185">Reference proteome</keyword>
<comment type="caution">
    <text evidence="2">The sequence shown here is derived from an EMBL/GenBank/DDBJ whole genome shotgun (WGS) entry which is preliminary data.</text>
</comment>
<gene>
    <name evidence="2" type="ORF">JI744_05705</name>
</gene>
<feature type="transmembrane region" description="Helical" evidence="1">
    <location>
        <begin position="12"/>
        <end position="36"/>
    </location>
</feature>
<protein>
    <submittedName>
        <fullName evidence="2">Low temperature requirement protein A</fullName>
    </submittedName>
</protein>
<feature type="transmembrane region" description="Helical" evidence="1">
    <location>
        <begin position="77"/>
        <end position="97"/>
    </location>
</feature>
<dbReference type="Proteomes" id="UP000619033">
    <property type="component" value="Unassembled WGS sequence"/>
</dbReference>
<dbReference type="PANTHER" id="PTHR36840">
    <property type="entry name" value="BLL5714 PROTEIN"/>
    <property type="match status" value="1"/>
</dbReference>
<feature type="transmembrane region" description="Helical" evidence="1">
    <location>
        <begin position="354"/>
        <end position="372"/>
    </location>
</feature>
<dbReference type="Pfam" id="PF06772">
    <property type="entry name" value="LtrA"/>
    <property type="match status" value="1"/>
</dbReference>
<feature type="transmembrane region" description="Helical" evidence="1">
    <location>
        <begin position="159"/>
        <end position="181"/>
    </location>
</feature>
<feature type="transmembrane region" description="Helical" evidence="1">
    <location>
        <begin position="132"/>
        <end position="153"/>
    </location>
</feature>
<proteinExistence type="predicted"/>
<feature type="transmembrane region" description="Helical" evidence="1">
    <location>
        <begin position="202"/>
        <end position="220"/>
    </location>
</feature>
<dbReference type="PANTHER" id="PTHR36840:SF1">
    <property type="entry name" value="BLL5714 PROTEIN"/>
    <property type="match status" value="1"/>
</dbReference>
<organism evidence="2 3">
    <name type="scientific">Fuscibacter oryzae</name>
    <dbReference type="NCBI Taxonomy" id="2803939"/>
    <lineage>
        <taxon>Bacteria</taxon>
        <taxon>Pseudomonadati</taxon>
        <taxon>Pseudomonadota</taxon>
        <taxon>Alphaproteobacteria</taxon>
        <taxon>Rhodobacterales</taxon>
        <taxon>Paracoccaceae</taxon>
        <taxon>Fuscibacter</taxon>
    </lineage>
</organism>
<dbReference type="RefSeq" id="WP_202658720.1">
    <property type="nucleotide sequence ID" value="NZ_JAESVP010000002.1"/>
</dbReference>